<dbReference type="RefSeq" id="XP_003644141.1">
    <property type="nucleotide sequence ID" value="XM_003644093.1"/>
</dbReference>
<dbReference type="SUPFAM" id="SSF49879">
    <property type="entry name" value="SMAD/FHA domain"/>
    <property type="match status" value="1"/>
</dbReference>
<evidence type="ECO:0000313" key="4">
    <source>
        <dbReference type="Proteomes" id="UP000006790"/>
    </source>
</evidence>
<dbReference type="eggNOG" id="ENOG502RZJP">
    <property type="taxonomic scope" value="Eukaryota"/>
</dbReference>
<feature type="compositionally biased region" description="Polar residues" evidence="1">
    <location>
        <begin position="64"/>
        <end position="77"/>
    </location>
</feature>
<dbReference type="Gene3D" id="2.60.200.20">
    <property type="match status" value="1"/>
</dbReference>
<dbReference type="AlphaFoldDB" id="G8JMB5"/>
<protein>
    <recommendedName>
        <fullName evidence="2">FHA domain-containing protein</fullName>
    </recommendedName>
</protein>
<feature type="domain" description="FHA" evidence="2">
    <location>
        <begin position="118"/>
        <end position="170"/>
    </location>
</feature>
<dbReference type="EMBL" id="CP002497">
    <property type="protein sequence ID" value="AET37324.1"/>
    <property type="molecule type" value="Genomic_DNA"/>
</dbReference>
<dbReference type="PROSITE" id="PS50006">
    <property type="entry name" value="FHA_DOMAIN"/>
    <property type="match status" value="1"/>
</dbReference>
<accession>G8JMB5</accession>
<evidence type="ECO:0000313" key="3">
    <source>
        <dbReference type="EMBL" id="AET37324.1"/>
    </source>
</evidence>
<dbReference type="CDD" id="cd22699">
    <property type="entry name" value="FHA_PLM2-like"/>
    <property type="match status" value="1"/>
</dbReference>
<dbReference type="OrthoDB" id="5348546at2759"/>
<dbReference type="Pfam" id="PF00498">
    <property type="entry name" value="FHA"/>
    <property type="match status" value="1"/>
</dbReference>
<proteinExistence type="predicted"/>
<dbReference type="InterPro" id="IPR000253">
    <property type="entry name" value="FHA_dom"/>
</dbReference>
<dbReference type="Proteomes" id="UP000006790">
    <property type="component" value="Chromosome 1"/>
</dbReference>
<sequence length="539" mass="59867">MSGHFLPSSPIGSGSLRCLVNGDGDESYGGWSEAGSPKRMKKGGGWVKGADVKMVEREYPTPNPSSTVGRSSSPVRTQESSYVLSDGVAEHEHEKAECVLGRQRCVEIVLDPTKPSVLSVGRQGSVCDVRLPRGRNVSRQHAVISYLPQKNQVKLACTGTNGLVVCFPRRLQYELVKRVGSVDIFELVLESKCSTVSSGNSTGKILVKQPSLTSFVLLKGETVIMPFVKNTVIDFRQCVARLTLFECFDEHDGGDSDNDDYNVHNTTETEDELTLLNINSDDFHKGCRTPVKKSDVFEVQKRSEELHFKESSPVAHRDGPSTYSLAATTKVGKLHSVGGIHSGITPDSSFILEPPSTPLKKHHAEQHSSLSKHHNTAVLQLGVNTSSDSKFAELTPKKLSKRRRDERQLDDFDWQENLEDIRKNGIDPQELQNVLVNHLAFSNVQQVPISSLQDVNSTISKLTRCQLRALLATEKCIGVIYRTGKDAAGKPLDEEYYYDLENDPTHSRRQLVLSLKGGRTGLRSCRRVHKQYFWKKPTK</sequence>
<dbReference type="InParanoid" id="G8JMB5"/>
<dbReference type="STRING" id="931890.G8JMB5"/>
<gene>
    <name evidence="3" type="ordered locus">Ecym_1066</name>
</gene>
<organism evidence="3 4">
    <name type="scientific">Eremothecium cymbalariae (strain CBS 270.75 / DBVPG 7215 / KCTC 17166 / NRRL Y-17582)</name>
    <name type="common">Yeast</name>
    <dbReference type="NCBI Taxonomy" id="931890"/>
    <lineage>
        <taxon>Eukaryota</taxon>
        <taxon>Fungi</taxon>
        <taxon>Dikarya</taxon>
        <taxon>Ascomycota</taxon>
        <taxon>Saccharomycotina</taxon>
        <taxon>Saccharomycetes</taxon>
        <taxon>Saccharomycetales</taxon>
        <taxon>Saccharomycetaceae</taxon>
        <taxon>Eremothecium</taxon>
    </lineage>
</organism>
<dbReference type="InterPro" id="IPR008984">
    <property type="entry name" value="SMAD_FHA_dom_sf"/>
</dbReference>
<dbReference type="GeneID" id="11469549"/>
<keyword evidence="4" id="KW-1185">Reference proteome</keyword>
<dbReference type="FunCoup" id="G8JMB5">
    <property type="interactions" value="245"/>
</dbReference>
<evidence type="ECO:0000259" key="2">
    <source>
        <dbReference type="PROSITE" id="PS50006"/>
    </source>
</evidence>
<dbReference type="KEGG" id="erc:Ecym_1066"/>
<feature type="region of interest" description="Disordered" evidence="1">
    <location>
        <begin position="57"/>
        <end position="77"/>
    </location>
</feature>
<dbReference type="HOGENOM" id="CLU_027153_0_0_1"/>
<dbReference type="OMA" id="KCIGVIY"/>
<name>G8JMB5_ERECY</name>
<evidence type="ECO:0000256" key="1">
    <source>
        <dbReference type="SAM" id="MobiDB-lite"/>
    </source>
</evidence>
<reference evidence="4" key="1">
    <citation type="journal article" date="2012" name="G3 (Bethesda)">
        <title>Pichia sorbitophila, an interspecies yeast hybrid reveals early steps of genome resolution following polyploidization.</title>
        <authorList>
            <person name="Leh Louis V."/>
            <person name="Despons L."/>
            <person name="Friedrich A."/>
            <person name="Martin T."/>
            <person name="Durrens P."/>
            <person name="Casaregola S."/>
            <person name="Neuveglise C."/>
            <person name="Fairhead C."/>
            <person name="Marck C."/>
            <person name="Cruz J.A."/>
            <person name="Straub M.L."/>
            <person name="Kugler V."/>
            <person name="Sacerdot C."/>
            <person name="Uzunov Z."/>
            <person name="Thierry A."/>
            <person name="Weiss S."/>
            <person name="Bleykasten C."/>
            <person name="De Montigny J."/>
            <person name="Jacques N."/>
            <person name="Jung P."/>
            <person name="Lemaire M."/>
            <person name="Mallet S."/>
            <person name="Morel G."/>
            <person name="Richard G.F."/>
            <person name="Sarkar A."/>
            <person name="Savel G."/>
            <person name="Schacherer J."/>
            <person name="Seret M.L."/>
            <person name="Talla E."/>
            <person name="Samson G."/>
            <person name="Jubin C."/>
            <person name="Poulain J."/>
            <person name="Vacherie B."/>
            <person name="Barbe V."/>
            <person name="Pelletier E."/>
            <person name="Sherman D.J."/>
            <person name="Westhof E."/>
            <person name="Weissenbach J."/>
            <person name="Baret P.V."/>
            <person name="Wincker P."/>
            <person name="Gaillardin C."/>
            <person name="Dujon B."/>
            <person name="Souciet J.L."/>
        </authorList>
    </citation>
    <scope>NUCLEOTIDE SEQUENCE [LARGE SCALE GENOMIC DNA]</scope>
    <source>
        <strain evidence="4">CBS 270.75 / DBVPG 7215 / KCTC 17166 / NRRL Y-17582</strain>
    </source>
</reference>